<evidence type="ECO:0000313" key="1">
    <source>
        <dbReference type="EMBL" id="MFD0793317.1"/>
    </source>
</evidence>
<comment type="caution">
    <text evidence="1">The sequence shown here is derived from an EMBL/GenBank/DDBJ whole genome shotgun (WGS) entry which is preliminary data.</text>
</comment>
<protein>
    <submittedName>
        <fullName evidence="1">Uncharacterized protein</fullName>
    </submittedName>
</protein>
<accession>A0ABW3AR10</accession>
<dbReference type="EMBL" id="JBHTHZ010000003">
    <property type="protein sequence ID" value="MFD0793317.1"/>
    <property type="molecule type" value="Genomic_DNA"/>
</dbReference>
<evidence type="ECO:0000313" key="2">
    <source>
        <dbReference type="Proteomes" id="UP001597010"/>
    </source>
</evidence>
<gene>
    <name evidence="1" type="ORF">ACFQZX_06780</name>
</gene>
<keyword evidence="2" id="KW-1185">Reference proteome</keyword>
<proteinExistence type="predicted"/>
<dbReference type="RefSeq" id="WP_377112943.1">
    <property type="nucleotide sequence ID" value="NZ_JBHTHZ010000003.1"/>
</dbReference>
<organism evidence="1 2">
    <name type="scientific">Mucilaginibacter litoreus</name>
    <dbReference type="NCBI Taxonomy" id="1048221"/>
    <lineage>
        <taxon>Bacteria</taxon>
        <taxon>Pseudomonadati</taxon>
        <taxon>Bacteroidota</taxon>
        <taxon>Sphingobacteriia</taxon>
        <taxon>Sphingobacteriales</taxon>
        <taxon>Sphingobacteriaceae</taxon>
        <taxon>Mucilaginibacter</taxon>
    </lineage>
</organism>
<reference evidence="2" key="1">
    <citation type="journal article" date="2019" name="Int. J. Syst. Evol. Microbiol.">
        <title>The Global Catalogue of Microorganisms (GCM) 10K type strain sequencing project: providing services to taxonomists for standard genome sequencing and annotation.</title>
        <authorList>
            <consortium name="The Broad Institute Genomics Platform"/>
            <consortium name="The Broad Institute Genome Sequencing Center for Infectious Disease"/>
            <person name="Wu L."/>
            <person name="Ma J."/>
        </authorList>
    </citation>
    <scope>NUCLEOTIDE SEQUENCE [LARGE SCALE GENOMIC DNA]</scope>
    <source>
        <strain evidence="2">CCUG 61484</strain>
    </source>
</reference>
<dbReference type="Proteomes" id="UP001597010">
    <property type="component" value="Unassembled WGS sequence"/>
</dbReference>
<name>A0ABW3AR10_9SPHI</name>
<sequence length="64" mass="7449">MDTAEKHYKFINSRTGYVIFYSSLDAKLSPEEVKAELDKIKAQVATKNGIHEHTVYWEEFKDVV</sequence>